<evidence type="ECO:0000256" key="1">
    <source>
        <dbReference type="SAM" id="Phobius"/>
    </source>
</evidence>
<feature type="transmembrane region" description="Helical" evidence="1">
    <location>
        <begin position="6"/>
        <end position="25"/>
    </location>
</feature>
<evidence type="ECO:0000313" key="5">
    <source>
        <dbReference type="Proteomes" id="UP000583929"/>
    </source>
</evidence>
<keyword evidence="1" id="KW-0812">Transmembrane</keyword>
<proteinExistence type="predicted"/>
<feature type="transmembrane region" description="Helical" evidence="1">
    <location>
        <begin position="161"/>
        <end position="178"/>
    </location>
</feature>
<evidence type="ECO:0000313" key="2">
    <source>
        <dbReference type="EMBL" id="KAF4372388.1"/>
    </source>
</evidence>
<dbReference type="Proteomes" id="UP000583929">
    <property type="component" value="Unassembled WGS sequence"/>
</dbReference>
<dbReference type="EMBL" id="JAATIQ010000077">
    <property type="protein sequence ID" value="KAF4387797.1"/>
    <property type="molecule type" value="Genomic_DNA"/>
</dbReference>
<keyword evidence="1" id="KW-1133">Transmembrane helix</keyword>
<accession>A0A7J6FP27</accession>
<gene>
    <name evidence="2" type="ORF">F8388_027061</name>
    <name evidence="3" type="ORF">G4B88_004124</name>
</gene>
<comment type="caution">
    <text evidence="2">The sequence shown here is derived from an EMBL/GenBank/DDBJ whole genome shotgun (WGS) entry which is preliminary data.</text>
</comment>
<reference evidence="4 5" key="1">
    <citation type="journal article" date="2020" name="bioRxiv">
        <title>Sequence and annotation of 42 cannabis genomes reveals extensive copy number variation in cannabinoid synthesis and pathogen resistance genes.</title>
        <authorList>
            <person name="Mckernan K.J."/>
            <person name="Helbert Y."/>
            <person name="Kane L.T."/>
            <person name="Ebling H."/>
            <person name="Zhang L."/>
            <person name="Liu B."/>
            <person name="Eaton Z."/>
            <person name="Mclaughlin S."/>
            <person name="Kingan S."/>
            <person name="Baybayan P."/>
            <person name="Concepcion G."/>
            <person name="Jordan M."/>
            <person name="Riva A."/>
            <person name="Barbazuk W."/>
            <person name="Harkins T."/>
        </authorList>
    </citation>
    <scope>NUCLEOTIDE SEQUENCE [LARGE SCALE GENOMIC DNA]</scope>
    <source>
        <strain evidence="4 5">cv. Jamaican Lion 4</strain>
        <strain evidence="3">Father</strain>
        <strain evidence="2">Mother</strain>
        <tissue evidence="2">Leaf</tissue>
    </source>
</reference>
<keyword evidence="5" id="KW-1185">Reference proteome</keyword>
<keyword evidence="1" id="KW-0472">Membrane</keyword>
<protein>
    <submittedName>
        <fullName evidence="2">Uncharacterized protein</fullName>
    </submittedName>
</protein>
<dbReference type="EMBL" id="JAATIP010000105">
    <property type="protein sequence ID" value="KAF4372388.1"/>
    <property type="molecule type" value="Genomic_DNA"/>
</dbReference>
<dbReference type="PANTHER" id="PTHR35288">
    <property type="entry name" value="TAIL FIBER"/>
    <property type="match status" value="1"/>
</dbReference>
<dbReference type="Proteomes" id="UP000525078">
    <property type="component" value="Unassembled WGS sequence"/>
</dbReference>
<sequence length="200" mass="22178">MGSSTKWATTISTISSSLYFLLIILQIPLFRVPCRTGICRGPLEVTASHLIATELFPSAAVKTVLYPGAIAHAFFNNKAIPTYHHFKKSFTFVSFKSAPVTFDDLQRLEVLAGSYLSVAGAFACLIKPGRMSFFGTLLVTWGLAREMFLRKSTNIYSGKAVLIHPAMFIALVFAFLSIKRDIRKIFRSSKSRSVMKAKLV</sequence>
<organism evidence="2 4">
    <name type="scientific">Cannabis sativa</name>
    <name type="common">Hemp</name>
    <name type="synonym">Marijuana</name>
    <dbReference type="NCBI Taxonomy" id="3483"/>
    <lineage>
        <taxon>Eukaryota</taxon>
        <taxon>Viridiplantae</taxon>
        <taxon>Streptophyta</taxon>
        <taxon>Embryophyta</taxon>
        <taxon>Tracheophyta</taxon>
        <taxon>Spermatophyta</taxon>
        <taxon>Magnoliopsida</taxon>
        <taxon>eudicotyledons</taxon>
        <taxon>Gunneridae</taxon>
        <taxon>Pentapetalae</taxon>
        <taxon>rosids</taxon>
        <taxon>fabids</taxon>
        <taxon>Rosales</taxon>
        <taxon>Cannabaceae</taxon>
        <taxon>Cannabis</taxon>
    </lineage>
</organism>
<evidence type="ECO:0000313" key="3">
    <source>
        <dbReference type="EMBL" id="KAF4387797.1"/>
    </source>
</evidence>
<evidence type="ECO:0000313" key="4">
    <source>
        <dbReference type="Proteomes" id="UP000525078"/>
    </source>
</evidence>
<name>A0A7J6FP27_CANSA</name>
<dbReference type="AlphaFoldDB" id="A0A7J6FP27"/>
<dbReference type="PANTHER" id="PTHR35288:SF2">
    <property type="entry name" value="TRANSMEMBRANE PROTEIN"/>
    <property type="match status" value="1"/>
</dbReference>